<dbReference type="AlphaFoldDB" id="A0A644Y9U8"/>
<dbReference type="InterPro" id="IPR009057">
    <property type="entry name" value="Homeodomain-like_sf"/>
</dbReference>
<accession>A0A644Y9U8</accession>
<protein>
    <submittedName>
        <fullName evidence="5">HTH-type transcriptional activator RhaR</fullName>
    </submittedName>
</protein>
<dbReference type="EMBL" id="VSSQ01004454">
    <property type="protein sequence ID" value="MPM25260.1"/>
    <property type="molecule type" value="Genomic_DNA"/>
</dbReference>
<keyword evidence="1" id="KW-0805">Transcription regulation</keyword>
<proteinExistence type="predicted"/>
<feature type="domain" description="HTH araC/xylS-type" evidence="4">
    <location>
        <begin position="309"/>
        <end position="407"/>
    </location>
</feature>
<dbReference type="Gene3D" id="1.10.10.60">
    <property type="entry name" value="Homeodomain-like"/>
    <property type="match status" value="2"/>
</dbReference>
<keyword evidence="2" id="KW-0238">DNA-binding</keyword>
<dbReference type="Pfam" id="PF12833">
    <property type="entry name" value="HTH_18"/>
    <property type="match status" value="1"/>
</dbReference>
<dbReference type="GO" id="GO:0003700">
    <property type="term" value="F:DNA-binding transcription factor activity"/>
    <property type="evidence" value="ECO:0007669"/>
    <property type="project" value="InterPro"/>
</dbReference>
<dbReference type="PROSITE" id="PS01124">
    <property type="entry name" value="HTH_ARAC_FAMILY_2"/>
    <property type="match status" value="1"/>
</dbReference>
<organism evidence="5">
    <name type="scientific">bioreactor metagenome</name>
    <dbReference type="NCBI Taxonomy" id="1076179"/>
    <lineage>
        <taxon>unclassified sequences</taxon>
        <taxon>metagenomes</taxon>
        <taxon>ecological metagenomes</taxon>
    </lineage>
</organism>
<dbReference type="GO" id="GO:0043565">
    <property type="term" value="F:sequence-specific DNA binding"/>
    <property type="evidence" value="ECO:0007669"/>
    <property type="project" value="InterPro"/>
</dbReference>
<name>A0A644Y9U8_9ZZZZ</name>
<dbReference type="InterPro" id="IPR018060">
    <property type="entry name" value="HTH_AraC"/>
</dbReference>
<evidence type="ECO:0000259" key="4">
    <source>
        <dbReference type="PROSITE" id="PS01124"/>
    </source>
</evidence>
<dbReference type="PANTHER" id="PTHR43280">
    <property type="entry name" value="ARAC-FAMILY TRANSCRIPTIONAL REGULATOR"/>
    <property type="match status" value="1"/>
</dbReference>
<reference evidence="5" key="1">
    <citation type="submission" date="2019-08" db="EMBL/GenBank/DDBJ databases">
        <authorList>
            <person name="Kucharzyk K."/>
            <person name="Murdoch R.W."/>
            <person name="Higgins S."/>
            <person name="Loffler F."/>
        </authorList>
    </citation>
    <scope>NUCLEOTIDE SEQUENCE</scope>
</reference>
<sequence>MPDKFRRVKEICDLISLTFEMPIFFISTQGEILYENVNGRSLNPFYNNEKSALYSLLKFEPDKQTDFPIIQSTYFFENYILISIVQNNQWIGTALIGPALPNAFFEQKITGMINDFQIFINREQVFNYFNSLPVIKHERLLNISCACYYLLNQIMLSPSFVQSQNIIHSQKQENITPSDKTVGQLAINRPVHHDPLLEKKFLELIREGYVEELRIFNKIEDAEVGVLSKSSYVRSKKNAVIALITLGTRAAIEGGLNSELAFSLSDLFIQRLEELTTIKEIDGLQAEALVTLTEKVIEVKEERYSKAVMTCKNYIYNNRFERITQKEVADAVGLSSSYLSVLFKKEVGVPISTYIQKVKIEEAKRILEYTDTPIIQICAMLDFTDQSYFTKIFKKITGVSPKHYRARSHLLNDDKKSE</sequence>
<gene>
    <name evidence="5" type="primary">rhaR_77</name>
    <name evidence="5" type="ORF">SDC9_71750</name>
</gene>
<evidence type="ECO:0000313" key="5">
    <source>
        <dbReference type="EMBL" id="MPM25260.1"/>
    </source>
</evidence>
<evidence type="ECO:0000256" key="3">
    <source>
        <dbReference type="ARBA" id="ARBA00023163"/>
    </source>
</evidence>
<dbReference type="SMART" id="SM00342">
    <property type="entry name" value="HTH_ARAC"/>
    <property type="match status" value="1"/>
</dbReference>
<evidence type="ECO:0000256" key="1">
    <source>
        <dbReference type="ARBA" id="ARBA00023015"/>
    </source>
</evidence>
<evidence type="ECO:0000256" key="2">
    <source>
        <dbReference type="ARBA" id="ARBA00023125"/>
    </source>
</evidence>
<dbReference type="PANTHER" id="PTHR43280:SF34">
    <property type="entry name" value="ARAC-FAMILY TRANSCRIPTIONAL REGULATOR"/>
    <property type="match status" value="1"/>
</dbReference>
<comment type="caution">
    <text evidence="5">The sequence shown here is derived from an EMBL/GenBank/DDBJ whole genome shotgun (WGS) entry which is preliminary data.</text>
</comment>
<keyword evidence="3" id="KW-0804">Transcription</keyword>
<dbReference type="SUPFAM" id="SSF46689">
    <property type="entry name" value="Homeodomain-like"/>
    <property type="match status" value="2"/>
</dbReference>